<protein>
    <recommendedName>
        <fullName evidence="3">Small CPxCG-related zinc finger protein</fullName>
    </recommendedName>
</protein>
<evidence type="ECO:0000313" key="2">
    <source>
        <dbReference type="Proteomes" id="UP001596406"/>
    </source>
</evidence>
<evidence type="ECO:0008006" key="3">
    <source>
        <dbReference type="Google" id="ProtNLM"/>
    </source>
</evidence>
<gene>
    <name evidence="1" type="ORF">ACFQHK_00185</name>
</gene>
<dbReference type="RefSeq" id="WP_304446630.1">
    <property type="nucleotide sequence ID" value="NZ_JARRAH010000001.1"/>
</dbReference>
<accession>A0ABD5U302</accession>
<dbReference type="Proteomes" id="UP001596406">
    <property type="component" value="Unassembled WGS sequence"/>
</dbReference>
<keyword evidence="2" id="KW-1185">Reference proteome</keyword>
<comment type="caution">
    <text evidence="1">The sequence shown here is derived from an EMBL/GenBank/DDBJ whole genome shotgun (WGS) entry which is preliminary data.</text>
</comment>
<proteinExistence type="predicted"/>
<sequence>MVDIEDDTVVPFVSALEEARCPECGATVVWQVNLDADGTTYRAQHCGNDYYMVPETYRFVVDEGGVYEE</sequence>
<evidence type="ECO:0000313" key="1">
    <source>
        <dbReference type="EMBL" id="MFC6834919.1"/>
    </source>
</evidence>
<organism evidence="1 2">
    <name type="scientific">Halomarina ordinaria</name>
    <dbReference type="NCBI Taxonomy" id="3033939"/>
    <lineage>
        <taxon>Archaea</taxon>
        <taxon>Methanobacteriati</taxon>
        <taxon>Methanobacteriota</taxon>
        <taxon>Stenosarchaea group</taxon>
        <taxon>Halobacteria</taxon>
        <taxon>Halobacteriales</taxon>
        <taxon>Natronomonadaceae</taxon>
        <taxon>Halomarina</taxon>
    </lineage>
</organism>
<dbReference type="EMBL" id="JBHSXM010000001">
    <property type="protein sequence ID" value="MFC6834919.1"/>
    <property type="molecule type" value="Genomic_DNA"/>
</dbReference>
<reference evidence="1 2" key="1">
    <citation type="journal article" date="2019" name="Int. J. Syst. Evol. Microbiol.">
        <title>The Global Catalogue of Microorganisms (GCM) 10K type strain sequencing project: providing services to taxonomists for standard genome sequencing and annotation.</title>
        <authorList>
            <consortium name="The Broad Institute Genomics Platform"/>
            <consortium name="The Broad Institute Genome Sequencing Center for Infectious Disease"/>
            <person name="Wu L."/>
            <person name="Ma J."/>
        </authorList>
    </citation>
    <scope>NUCLEOTIDE SEQUENCE [LARGE SCALE GENOMIC DNA]</scope>
    <source>
        <strain evidence="1 2">PSRA2</strain>
    </source>
</reference>
<name>A0ABD5U302_9EURY</name>
<dbReference type="AlphaFoldDB" id="A0ABD5U302"/>